<accession>A0A916N3B3</accession>
<name>A0A916N3B3_9BURK</name>
<organism evidence="1 2">
    <name type="scientific">Cupriavidus yeoncheonensis</name>
    <dbReference type="NCBI Taxonomy" id="1462994"/>
    <lineage>
        <taxon>Bacteria</taxon>
        <taxon>Pseudomonadati</taxon>
        <taxon>Pseudomonadota</taxon>
        <taxon>Betaproteobacteria</taxon>
        <taxon>Burkholderiales</taxon>
        <taxon>Burkholderiaceae</taxon>
        <taxon>Cupriavidus</taxon>
    </lineage>
</organism>
<dbReference type="InterPro" id="IPR036390">
    <property type="entry name" value="WH_DNA-bd_sf"/>
</dbReference>
<dbReference type="Proteomes" id="UP000672934">
    <property type="component" value="Unassembled WGS sequence"/>
</dbReference>
<dbReference type="EMBL" id="CAJPUY010000007">
    <property type="protein sequence ID" value="CAG2140153.1"/>
    <property type="molecule type" value="Genomic_DNA"/>
</dbReference>
<dbReference type="Gene3D" id="1.10.10.10">
    <property type="entry name" value="Winged helix-like DNA-binding domain superfamily/Winged helix DNA-binding domain"/>
    <property type="match status" value="1"/>
</dbReference>
<evidence type="ECO:0008006" key="3">
    <source>
        <dbReference type="Google" id="ProtNLM"/>
    </source>
</evidence>
<evidence type="ECO:0000313" key="1">
    <source>
        <dbReference type="EMBL" id="CAG2140153.1"/>
    </source>
</evidence>
<dbReference type="AlphaFoldDB" id="A0A916N3B3"/>
<keyword evidence="2" id="KW-1185">Reference proteome</keyword>
<proteinExistence type="predicted"/>
<sequence>METQESALTMALMTEPARVKICRALLQAGEEGLPASDLAQLAGLPIKRAGHLFEEMLQANVVTLAIRDRRVCYVLKARLAVTEALGYIDASGLAD</sequence>
<dbReference type="SUPFAM" id="SSF46785">
    <property type="entry name" value="Winged helix' DNA-binding domain"/>
    <property type="match status" value="1"/>
</dbReference>
<gene>
    <name evidence="1" type="ORF">LMG31506_02193</name>
</gene>
<dbReference type="InterPro" id="IPR036388">
    <property type="entry name" value="WH-like_DNA-bd_sf"/>
</dbReference>
<dbReference type="RefSeq" id="WP_211947181.1">
    <property type="nucleotide sequence ID" value="NZ_CAJPUY010000007.1"/>
</dbReference>
<reference evidence="1" key="1">
    <citation type="submission" date="2021-03" db="EMBL/GenBank/DDBJ databases">
        <authorList>
            <person name="Peeters C."/>
        </authorList>
    </citation>
    <scope>NUCLEOTIDE SEQUENCE</scope>
    <source>
        <strain evidence="1">LMG 31506</strain>
    </source>
</reference>
<comment type="caution">
    <text evidence="1">The sequence shown here is derived from an EMBL/GenBank/DDBJ whole genome shotgun (WGS) entry which is preliminary data.</text>
</comment>
<protein>
    <recommendedName>
        <fullName evidence="3">ArsR family transcriptional regulator</fullName>
    </recommendedName>
</protein>
<evidence type="ECO:0000313" key="2">
    <source>
        <dbReference type="Proteomes" id="UP000672934"/>
    </source>
</evidence>